<name>A0A437SXN8_9LACO</name>
<dbReference type="Gene3D" id="1.10.3290.10">
    <property type="entry name" value="Fido-like domain"/>
    <property type="match status" value="1"/>
</dbReference>
<gene>
    <name evidence="5" type="ORF">EJK17_01070</name>
</gene>
<reference evidence="5 6" key="1">
    <citation type="submission" date="2018-12" db="EMBL/GenBank/DDBJ databases">
        <authorList>
            <person name="Meng J."/>
        </authorList>
    </citation>
    <scope>NUCLEOTIDE SEQUENCE [LARGE SCALE GENOMIC DNA]</scope>
    <source>
        <strain evidence="5 6">HT111-2</strain>
    </source>
</reference>
<comment type="caution">
    <text evidence="5">The sequence shown here is derived from an EMBL/GenBank/DDBJ whole genome shotgun (WGS) entry which is preliminary data.</text>
</comment>
<dbReference type="PANTHER" id="PTHR13504:SF38">
    <property type="entry name" value="FIDO DOMAIN-CONTAINING PROTEIN"/>
    <property type="match status" value="1"/>
</dbReference>
<evidence type="ECO:0000313" key="6">
    <source>
        <dbReference type="Proteomes" id="UP000288291"/>
    </source>
</evidence>
<accession>A0A437SXN8</accession>
<dbReference type="PANTHER" id="PTHR13504">
    <property type="entry name" value="FIDO DOMAIN-CONTAINING PROTEIN DDB_G0283145"/>
    <property type="match status" value="1"/>
</dbReference>
<dbReference type="GO" id="GO:0005524">
    <property type="term" value="F:ATP binding"/>
    <property type="evidence" value="ECO:0007669"/>
    <property type="project" value="UniProtKB-KW"/>
</dbReference>
<protein>
    <submittedName>
        <fullName evidence="5">Fic family protein</fullName>
    </submittedName>
</protein>
<dbReference type="SUPFAM" id="SSF140931">
    <property type="entry name" value="Fic-like"/>
    <property type="match status" value="1"/>
</dbReference>
<keyword evidence="6" id="KW-1185">Reference proteome</keyword>
<feature type="binding site" evidence="2">
    <location>
        <begin position="181"/>
        <end position="188"/>
    </location>
    <ligand>
        <name>ATP</name>
        <dbReference type="ChEBI" id="CHEBI:30616"/>
    </ligand>
</feature>
<dbReference type="EMBL" id="RXIA01000003">
    <property type="protein sequence ID" value="RVU71692.1"/>
    <property type="molecule type" value="Genomic_DNA"/>
</dbReference>
<keyword evidence="2" id="KW-0547">Nucleotide-binding</keyword>
<dbReference type="PROSITE" id="PS51459">
    <property type="entry name" value="FIDO"/>
    <property type="match status" value="1"/>
</dbReference>
<feature type="active site" evidence="1">
    <location>
        <position position="177"/>
    </location>
</feature>
<feature type="domain" description="Fido" evidence="4">
    <location>
        <begin position="94"/>
        <end position="237"/>
    </location>
</feature>
<keyword evidence="2" id="KW-0067">ATP-binding</keyword>
<dbReference type="Pfam" id="PF02661">
    <property type="entry name" value="Fic"/>
    <property type="match status" value="1"/>
</dbReference>
<dbReference type="Proteomes" id="UP000288291">
    <property type="component" value="Unassembled WGS sequence"/>
</dbReference>
<evidence type="ECO:0000259" key="4">
    <source>
        <dbReference type="PROSITE" id="PS51459"/>
    </source>
</evidence>
<sequence length="272" mass="31532">MMKYSQLTDLKEEINRYRPLTQEEVTAIEKEKKIDHVWSSNAIEGSSLTKYETAALLETGLTVHGKPFADHLAALDLSRAYDYVQELATGKIPLDETAIRDINRLVTYSDDPVKREAAGQYRQIEVWPNGVPEVHYAKPTEIKSKMQGLLKWYHSVEGQEHPVKIAALLHLKFVTIHPFRDGNGRTARLLMNFELIKHGYLIINIQPDKDSRSAYMEALRLAQVENHNEDFLKLVADYELYELKDRLQLLKRIEEERRIAEKQTRLNDVDFS</sequence>
<evidence type="ECO:0000256" key="3">
    <source>
        <dbReference type="PIRSR" id="PIRSR640198-3"/>
    </source>
</evidence>
<dbReference type="AlphaFoldDB" id="A0A437SXN8"/>
<evidence type="ECO:0000256" key="2">
    <source>
        <dbReference type="PIRSR" id="PIRSR640198-2"/>
    </source>
</evidence>
<dbReference type="InterPro" id="IPR036597">
    <property type="entry name" value="Fido-like_dom_sf"/>
</dbReference>
<dbReference type="InterPro" id="IPR003812">
    <property type="entry name" value="Fido"/>
</dbReference>
<dbReference type="InterPro" id="IPR040198">
    <property type="entry name" value="Fido_containing"/>
</dbReference>
<feature type="site" description="Important for autoinhibition of adenylyltransferase activity" evidence="3">
    <location>
        <position position="44"/>
    </location>
</feature>
<proteinExistence type="predicted"/>
<evidence type="ECO:0000256" key="1">
    <source>
        <dbReference type="PIRSR" id="PIRSR640198-1"/>
    </source>
</evidence>
<evidence type="ECO:0000313" key="5">
    <source>
        <dbReference type="EMBL" id="RVU71692.1"/>
    </source>
</evidence>
<organism evidence="5 6">
    <name type="scientific">Lactobacillus xujianguonis</name>
    <dbReference type="NCBI Taxonomy" id="2495899"/>
    <lineage>
        <taxon>Bacteria</taxon>
        <taxon>Bacillati</taxon>
        <taxon>Bacillota</taxon>
        <taxon>Bacilli</taxon>
        <taxon>Lactobacillales</taxon>
        <taxon>Lactobacillaceae</taxon>
        <taxon>Lactobacillus</taxon>
    </lineage>
</organism>